<keyword evidence="1" id="KW-0732">Signal</keyword>
<feature type="signal peptide" evidence="1">
    <location>
        <begin position="1"/>
        <end position="21"/>
    </location>
</feature>
<dbReference type="AlphaFoldDB" id="A0A3P7E3D6"/>
<organism evidence="2 3">
    <name type="scientific">Wuchereria bancrofti</name>
    <dbReference type="NCBI Taxonomy" id="6293"/>
    <lineage>
        <taxon>Eukaryota</taxon>
        <taxon>Metazoa</taxon>
        <taxon>Ecdysozoa</taxon>
        <taxon>Nematoda</taxon>
        <taxon>Chromadorea</taxon>
        <taxon>Rhabditida</taxon>
        <taxon>Spirurina</taxon>
        <taxon>Spiruromorpha</taxon>
        <taxon>Filarioidea</taxon>
        <taxon>Onchocercidae</taxon>
        <taxon>Wuchereria</taxon>
    </lineage>
</organism>
<accession>A0A3P7E3D6</accession>
<evidence type="ECO:0000313" key="2">
    <source>
        <dbReference type="EMBL" id="VDM16971.1"/>
    </source>
</evidence>
<protein>
    <submittedName>
        <fullName evidence="2">Uncharacterized protein</fullName>
    </submittedName>
</protein>
<feature type="chain" id="PRO_5018206929" evidence="1">
    <location>
        <begin position="22"/>
        <end position="122"/>
    </location>
</feature>
<evidence type="ECO:0000256" key="1">
    <source>
        <dbReference type="SAM" id="SignalP"/>
    </source>
</evidence>
<dbReference type="Proteomes" id="UP000270924">
    <property type="component" value="Unassembled WGS sequence"/>
</dbReference>
<dbReference type="EMBL" id="UYWW01009672">
    <property type="protein sequence ID" value="VDM16971.1"/>
    <property type="molecule type" value="Genomic_DNA"/>
</dbReference>
<keyword evidence="3" id="KW-1185">Reference proteome</keyword>
<proteinExistence type="predicted"/>
<dbReference type="InParanoid" id="A0A3P7E3D6"/>
<sequence length="122" mass="15020">MTKNLEMYQLFIFLFIQLITKFHLDKNEENLSKSEDSWDEENLEEMEVLSTLNSFRTKTHAQCSDIFNSIRQENLIRTVMRQAWRLQKLKKDLYEMEQKMDYLVANYVAGKYEYNFFFFFFF</sequence>
<evidence type="ECO:0000313" key="3">
    <source>
        <dbReference type="Proteomes" id="UP000270924"/>
    </source>
</evidence>
<name>A0A3P7E3D6_WUCBA</name>
<dbReference type="OrthoDB" id="5856693at2759"/>
<reference evidence="2 3" key="1">
    <citation type="submission" date="2018-11" db="EMBL/GenBank/DDBJ databases">
        <authorList>
            <consortium name="Pathogen Informatics"/>
        </authorList>
    </citation>
    <scope>NUCLEOTIDE SEQUENCE [LARGE SCALE GENOMIC DNA]</scope>
</reference>
<gene>
    <name evidence="2" type="ORF">WBA_LOCUS9585</name>
</gene>